<keyword evidence="2" id="KW-1133">Transmembrane helix</keyword>
<evidence type="ECO:0008006" key="5">
    <source>
        <dbReference type="Google" id="ProtNLM"/>
    </source>
</evidence>
<feature type="transmembrane region" description="Helical" evidence="2">
    <location>
        <begin position="12"/>
        <end position="33"/>
    </location>
</feature>
<protein>
    <recommendedName>
        <fullName evidence="5">Secreted protein</fullName>
    </recommendedName>
</protein>
<dbReference type="Proteomes" id="UP001432000">
    <property type="component" value="Chromosome"/>
</dbReference>
<keyword evidence="4" id="KW-1185">Reference proteome</keyword>
<dbReference type="EMBL" id="CP147846">
    <property type="protein sequence ID" value="WXG66913.1"/>
    <property type="molecule type" value="Genomic_DNA"/>
</dbReference>
<gene>
    <name evidence="3" type="ORF">WDS16_16745</name>
</gene>
<evidence type="ECO:0000313" key="3">
    <source>
        <dbReference type="EMBL" id="WXG66913.1"/>
    </source>
</evidence>
<feature type="region of interest" description="Disordered" evidence="1">
    <location>
        <begin position="60"/>
        <end position="90"/>
    </location>
</feature>
<dbReference type="RefSeq" id="WP_338886349.1">
    <property type="nucleotide sequence ID" value="NZ_CP147846.1"/>
</dbReference>
<name>A0ABZ2PGC9_9NOCA</name>
<sequence>METVLTLLLIRFAIIAALVTVVALALFGIAVHLKRRGRWDGTKQRIGPMAVRAADMYARRSQSSARGSWTTRAAKSAAKRLDEDRDRDCS</sequence>
<proteinExistence type="predicted"/>
<keyword evidence="2" id="KW-0472">Membrane</keyword>
<evidence type="ECO:0000256" key="1">
    <source>
        <dbReference type="SAM" id="MobiDB-lite"/>
    </source>
</evidence>
<feature type="compositionally biased region" description="Basic and acidic residues" evidence="1">
    <location>
        <begin position="79"/>
        <end position="90"/>
    </location>
</feature>
<organism evidence="3 4">
    <name type="scientific">Rhodococcus sovatensis</name>
    <dbReference type="NCBI Taxonomy" id="1805840"/>
    <lineage>
        <taxon>Bacteria</taxon>
        <taxon>Bacillati</taxon>
        <taxon>Actinomycetota</taxon>
        <taxon>Actinomycetes</taxon>
        <taxon>Mycobacteriales</taxon>
        <taxon>Nocardiaceae</taxon>
        <taxon>Rhodococcus</taxon>
    </lineage>
</organism>
<evidence type="ECO:0000256" key="2">
    <source>
        <dbReference type="SAM" id="Phobius"/>
    </source>
</evidence>
<evidence type="ECO:0000313" key="4">
    <source>
        <dbReference type="Proteomes" id="UP001432000"/>
    </source>
</evidence>
<reference evidence="3 4" key="1">
    <citation type="submission" date="2024-03" db="EMBL/GenBank/DDBJ databases">
        <title>Natural products discovery in diverse microorganisms through a two-stage MS feature dereplication strategy.</title>
        <authorList>
            <person name="Zhang R."/>
        </authorList>
    </citation>
    <scope>NUCLEOTIDE SEQUENCE [LARGE SCALE GENOMIC DNA]</scope>
    <source>
        <strain evidence="3 4">18930</strain>
    </source>
</reference>
<accession>A0ABZ2PGC9</accession>
<feature type="compositionally biased region" description="Polar residues" evidence="1">
    <location>
        <begin position="60"/>
        <end position="73"/>
    </location>
</feature>
<keyword evidence="2" id="KW-0812">Transmembrane</keyword>